<dbReference type="NCBIfam" id="TIGR00813">
    <property type="entry name" value="sss"/>
    <property type="match status" value="1"/>
</dbReference>
<dbReference type="PANTHER" id="PTHR48086:SF6">
    <property type="entry name" value="CATION_ACETATE SYMPORTER ACTP"/>
    <property type="match status" value="1"/>
</dbReference>
<sequence>MTTSVLAQAESVGSVAANLGFFLLFVIVTLMIVLRVSRTNATRADYYTGGHAFTGPQNGTAIAGDFLSAASFLGIAGAIALYGYDGFLYSIGFLVGWLMALLLVAELLRNTGRFTMGDVLAFRMRQRPVRAAAATSTLVVSLFYLIAQMAGAGGLISLLLQIPKTDTLSQALVIVVVGGLMVVYVLFGGMKGTTWVQIIKAGLLLTGAAVMTTWVLGRYGFNLSAVLEQATENSERGEAILNPGLQYTNKIDFISLGLALVLGTAGLPHILMRFYTVPSAKEARRSVVWAIWLIGIFYLFTLVLGYGATALLPPGTITRANQNDAAPLLAYALGGEIMLGLISAVAFATILAVVAGLTITASASFAHDVYANVLRRGNATPEAEVKVARTTALVIGLVAIGGGIVANGQNVAFLVALAFAVAASANLPTILFSLFWKRFNTTGALCSIYGGVIVCVGLIVISPAVSGSPTSMVPNADFAFFPLSNPGLVSIPVSFVLGIIGTFLGGRERFNAARYAEMEVRSLTGAGAVRATTAPKEAPKPTAVPAEDLIGIPRRGAEGSGRHRSQPRPQPRPNPGQQRPQTSRQAGELFGNTGLTGTQPAVGADGRPDLFGTGRRPGPQGTGGYRPAQATGGYRAVQPPLDPNEVTIPHGSLYRDDGR</sequence>
<feature type="transmembrane region" description="Helical" evidence="11">
    <location>
        <begin position="167"/>
        <end position="187"/>
    </location>
</feature>
<feature type="region of interest" description="Disordered" evidence="10">
    <location>
        <begin position="531"/>
        <end position="659"/>
    </location>
</feature>
<evidence type="ECO:0000313" key="12">
    <source>
        <dbReference type="EMBL" id="NYG02732.1"/>
    </source>
</evidence>
<dbReference type="Proteomes" id="UP000549695">
    <property type="component" value="Unassembled WGS sequence"/>
</dbReference>
<evidence type="ECO:0000313" key="13">
    <source>
        <dbReference type="Proteomes" id="UP000549695"/>
    </source>
</evidence>
<keyword evidence="5 11" id="KW-0812">Transmembrane</keyword>
<dbReference type="GO" id="GO:0005886">
    <property type="term" value="C:plasma membrane"/>
    <property type="evidence" value="ECO:0007669"/>
    <property type="project" value="UniProtKB-SubCell"/>
</dbReference>
<feature type="transmembrane region" description="Helical" evidence="11">
    <location>
        <begin position="129"/>
        <end position="147"/>
    </location>
</feature>
<proteinExistence type="inferred from homology"/>
<feature type="transmembrane region" description="Helical" evidence="11">
    <location>
        <begin position="87"/>
        <end position="108"/>
    </location>
</feature>
<evidence type="ECO:0000256" key="4">
    <source>
        <dbReference type="ARBA" id="ARBA00022475"/>
    </source>
</evidence>
<comment type="caution">
    <text evidence="12">The sequence shown here is derived from an EMBL/GenBank/DDBJ whole genome shotgun (WGS) entry which is preliminary data.</text>
</comment>
<dbReference type="EMBL" id="JACCCZ010000001">
    <property type="protein sequence ID" value="NYG02732.1"/>
    <property type="molecule type" value="Genomic_DNA"/>
</dbReference>
<evidence type="ECO:0000256" key="1">
    <source>
        <dbReference type="ARBA" id="ARBA00004651"/>
    </source>
</evidence>
<feature type="transmembrane region" description="Helical" evidence="11">
    <location>
        <begin position="287"/>
        <end position="308"/>
    </location>
</feature>
<dbReference type="Pfam" id="PF00474">
    <property type="entry name" value="SSF"/>
    <property type="match status" value="1"/>
</dbReference>
<organism evidence="12 13">
    <name type="scientific">Pseudonocardia alni</name>
    <name type="common">Amycolata alni</name>
    <dbReference type="NCBI Taxonomy" id="33907"/>
    <lineage>
        <taxon>Bacteria</taxon>
        <taxon>Bacillati</taxon>
        <taxon>Actinomycetota</taxon>
        <taxon>Actinomycetes</taxon>
        <taxon>Pseudonocardiales</taxon>
        <taxon>Pseudonocardiaceae</taxon>
        <taxon>Pseudonocardia</taxon>
    </lineage>
</organism>
<feature type="transmembrane region" description="Helical" evidence="11">
    <location>
        <begin position="199"/>
        <end position="217"/>
    </location>
</feature>
<evidence type="ECO:0000256" key="3">
    <source>
        <dbReference type="ARBA" id="ARBA00022448"/>
    </source>
</evidence>
<feature type="transmembrane region" description="Helical" evidence="11">
    <location>
        <begin position="412"/>
        <end position="436"/>
    </location>
</feature>
<dbReference type="InterPro" id="IPR001734">
    <property type="entry name" value="Na/solute_symporter"/>
</dbReference>
<keyword evidence="13" id="KW-1185">Reference proteome</keyword>
<comment type="similarity">
    <text evidence="2 9">Belongs to the sodium:solute symporter (SSF) (TC 2.A.21) family.</text>
</comment>
<dbReference type="GO" id="GO:0015293">
    <property type="term" value="F:symporter activity"/>
    <property type="evidence" value="ECO:0007669"/>
    <property type="project" value="UniProtKB-KW"/>
</dbReference>
<evidence type="ECO:0000256" key="2">
    <source>
        <dbReference type="ARBA" id="ARBA00006434"/>
    </source>
</evidence>
<evidence type="ECO:0000256" key="6">
    <source>
        <dbReference type="ARBA" id="ARBA00022847"/>
    </source>
</evidence>
<feature type="transmembrane region" description="Helical" evidence="11">
    <location>
        <begin position="337"/>
        <end position="366"/>
    </location>
</feature>
<dbReference type="PROSITE" id="PS50283">
    <property type="entry name" value="NA_SOLUT_SYMP_3"/>
    <property type="match status" value="1"/>
</dbReference>
<reference evidence="12 13" key="1">
    <citation type="submission" date="2020-07" db="EMBL/GenBank/DDBJ databases">
        <title>Sequencing the genomes of 1000 actinobacteria strains.</title>
        <authorList>
            <person name="Klenk H.-P."/>
        </authorList>
    </citation>
    <scope>NUCLEOTIDE SEQUENCE [LARGE SCALE GENOMIC DNA]</scope>
    <source>
        <strain evidence="12 13">DSM 44749</strain>
    </source>
</reference>
<dbReference type="InterPro" id="IPR050277">
    <property type="entry name" value="Sodium:Solute_Symporter"/>
</dbReference>
<evidence type="ECO:0000256" key="11">
    <source>
        <dbReference type="SAM" id="Phobius"/>
    </source>
</evidence>
<keyword evidence="8 11" id="KW-0472">Membrane</keyword>
<feature type="transmembrane region" description="Helical" evidence="11">
    <location>
        <begin position="62"/>
        <end position="81"/>
    </location>
</feature>
<keyword evidence="7 11" id="KW-1133">Transmembrane helix</keyword>
<keyword evidence="4" id="KW-1003">Cell membrane</keyword>
<keyword evidence="6" id="KW-0769">Symport</keyword>
<dbReference type="CDD" id="cd11480">
    <property type="entry name" value="SLC5sbd_u4"/>
    <property type="match status" value="1"/>
</dbReference>
<dbReference type="InterPro" id="IPR038377">
    <property type="entry name" value="Na/Glc_symporter_sf"/>
</dbReference>
<feature type="transmembrane region" description="Helical" evidence="11">
    <location>
        <begin position="12"/>
        <end position="34"/>
    </location>
</feature>
<evidence type="ECO:0000256" key="7">
    <source>
        <dbReference type="ARBA" id="ARBA00022989"/>
    </source>
</evidence>
<dbReference type="GO" id="GO:0006847">
    <property type="term" value="P:plasma membrane acetate transport"/>
    <property type="evidence" value="ECO:0007669"/>
    <property type="project" value="TreeGrafter"/>
</dbReference>
<dbReference type="GO" id="GO:0015123">
    <property type="term" value="F:acetate transmembrane transporter activity"/>
    <property type="evidence" value="ECO:0007669"/>
    <property type="project" value="TreeGrafter"/>
</dbReference>
<evidence type="ECO:0000256" key="10">
    <source>
        <dbReference type="SAM" id="MobiDB-lite"/>
    </source>
</evidence>
<evidence type="ECO:0000256" key="5">
    <source>
        <dbReference type="ARBA" id="ARBA00022692"/>
    </source>
</evidence>
<name>A0A852WBF8_PSEA5</name>
<comment type="subcellular location">
    <subcellularLocation>
        <location evidence="1">Cell membrane</location>
        <topology evidence="1">Multi-pass membrane protein</topology>
    </subcellularLocation>
</comment>
<accession>A0A852WBF8</accession>
<feature type="transmembrane region" description="Helical" evidence="11">
    <location>
        <begin position="253"/>
        <end position="275"/>
    </location>
</feature>
<keyword evidence="3" id="KW-0813">Transport</keyword>
<evidence type="ECO:0000256" key="8">
    <source>
        <dbReference type="ARBA" id="ARBA00023136"/>
    </source>
</evidence>
<dbReference type="AlphaFoldDB" id="A0A852WBF8"/>
<protein>
    <submittedName>
        <fullName evidence="12">Cation/acetate symporter</fullName>
    </submittedName>
</protein>
<evidence type="ECO:0000256" key="9">
    <source>
        <dbReference type="RuleBase" id="RU362091"/>
    </source>
</evidence>
<feature type="transmembrane region" description="Helical" evidence="11">
    <location>
        <begin position="387"/>
        <end position="406"/>
    </location>
</feature>
<dbReference type="PANTHER" id="PTHR48086">
    <property type="entry name" value="SODIUM/PROLINE SYMPORTER-RELATED"/>
    <property type="match status" value="1"/>
</dbReference>
<gene>
    <name evidence="12" type="ORF">HDA37_003017</name>
</gene>
<feature type="transmembrane region" description="Helical" evidence="11">
    <location>
        <begin position="486"/>
        <end position="505"/>
    </location>
</feature>
<feature type="transmembrane region" description="Helical" evidence="11">
    <location>
        <begin position="448"/>
        <end position="466"/>
    </location>
</feature>
<dbReference type="Gene3D" id="1.20.1730.10">
    <property type="entry name" value="Sodium/glucose cotransporter"/>
    <property type="match status" value="1"/>
</dbReference>